<dbReference type="InterPro" id="IPR011518">
    <property type="entry name" value="Transposase_36"/>
</dbReference>
<organism evidence="1 2">
    <name type="scientific">Microcystis flos-aquae Mf_QC_C_20070823_S10D</name>
    <dbReference type="NCBI Taxonomy" id="2486236"/>
    <lineage>
        <taxon>Bacteria</taxon>
        <taxon>Bacillati</taxon>
        <taxon>Cyanobacteriota</taxon>
        <taxon>Cyanophyceae</taxon>
        <taxon>Oscillatoriophycideae</taxon>
        <taxon>Chroococcales</taxon>
        <taxon>Microcystaceae</taxon>
        <taxon>Microcystis</taxon>
    </lineage>
</organism>
<evidence type="ECO:0000313" key="2">
    <source>
        <dbReference type="Proteomes" id="UP000315868"/>
    </source>
</evidence>
<dbReference type="Proteomes" id="UP000315868">
    <property type="component" value="Unassembled WGS sequence"/>
</dbReference>
<dbReference type="EMBL" id="SFAM01000098">
    <property type="protein sequence ID" value="TRV11362.1"/>
    <property type="molecule type" value="Genomic_DNA"/>
</dbReference>
<proteinExistence type="predicted"/>
<reference evidence="1 2" key="1">
    <citation type="submission" date="2019-01" db="EMBL/GenBank/DDBJ databases">
        <title>Coherence of Microcystis species and biogeography revealed through population genomics.</title>
        <authorList>
            <person name="Perez-Carrascal O.M."/>
            <person name="Terrat Y."/>
            <person name="Giani A."/>
            <person name="Fortin N."/>
            <person name="Tromas N."/>
            <person name="Shapiro B.J."/>
        </authorList>
    </citation>
    <scope>NUCLEOTIDE SEQUENCE [LARGE SCALE GENOMIC DNA]</scope>
    <source>
        <strain evidence="1">Mf_QC_C_20070823_S10D</strain>
    </source>
</reference>
<protein>
    <submittedName>
        <fullName evidence="1">Uncharacterized protein</fullName>
    </submittedName>
</protein>
<gene>
    <name evidence="1" type="ORF">EWV45_11710</name>
</gene>
<name>A0A552KTQ2_9CHRO</name>
<evidence type="ECO:0000313" key="1">
    <source>
        <dbReference type="EMBL" id="TRV11362.1"/>
    </source>
</evidence>
<dbReference type="AlphaFoldDB" id="A0A552KTQ2"/>
<accession>A0A552KTQ2</accession>
<comment type="caution">
    <text evidence="1">The sequence shown here is derived from an EMBL/GenBank/DDBJ whole genome shotgun (WGS) entry which is preliminary data.</text>
</comment>
<dbReference type="Pfam" id="PF07592">
    <property type="entry name" value="DDE_Tnp_ISAZ013"/>
    <property type="match status" value="1"/>
</dbReference>
<sequence>MLKHQIYNGSSLEPELIGNYKNSGAEWLKKGEPVQVLVHDFPDQDKGRIIPYGIYDLSQNAGWVNVGKGI</sequence>